<dbReference type="Pfam" id="PF13517">
    <property type="entry name" value="FG-GAP_3"/>
    <property type="match status" value="5"/>
</dbReference>
<gene>
    <name evidence="3" type="ORF">FGF67_04415</name>
</gene>
<dbReference type="Pfam" id="PF07593">
    <property type="entry name" value="UnbV_ASPIC"/>
    <property type="match status" value="1"/>
</dbReference>
<keyword evidence="1" id="KW-0732">Signal</keyword>
<dbReference type="EMBL" id="VDCS01000004">
    <property type="protein sequence ID" value="TNJ45630.1"/>
    <property type="molecule type" value="Genomic_DNA"/>
</dbReference>
<proteinExistence type="predicted"/>
<dbReference type="PROSITE" id="PS51257">
    <property type="entry name" value="PROKAR_LIPOPROTEIN"/>
    <property type="match status" value="1"/>
</dbReference>
<evidence type="ECO:0000259" key="2">
    <source>
        <dbReference type="Pfam" id="PF07593"/>
    </source>
</evidence>
<evidence type="ECO:0000313" key="3">
    <source>
        <dbReference type="EMBL" id="TNJ45630.1"/>
    </source>
</evidence>
<dbReference type="InterPro" id="IPR011519">
    <property type="entry name" value="UnbV_ASPIC"/>
</dbReference>
<dbReference type="InterPro" id="IPR027039">
    <property type="entry name" value="Crtac1"/>
</dbReference>
<comment type="caution">
    <text evidence="3">The sequence shown here is derived from an EMBL/GenBank/DDBJ whole genome shotgun (WGS) entry which is preliminary data.</text>
</comment>
<dbReference type="Gene3D" id="2.130.10.130">
    <property type="entry name" value="Integrin alpha, N-terminal"/>
    <property type="match status" value="3"/>
</dbReference>
<evidence type="ECO:0000313" key="4">
    <source>
        <dbReference type="Proteomes" id="UP000308713"/>
    </source>
</evidence>
<dbReference type="OrthoDB" id="9816120at2"/>
<dbReference type="InterPro" id="IPR013517">
    <property type="entry name" value="FG-GAP"/>
</dbReference>
<dbReference type="PANTHER" id="PTHR16026">
    <property type="entry name" value="CARTILAGE ACIDIC PROTEIN 1"/>
    <property type="match status" value="1"/>
</dbReference>
<sequence>MNRENKQIISFLFLVALSIVIQSCKRDLPYPLLETDKHFTLVNSDYTNIKFSNTLTETAEENHIINENFVNGAGVAIGDINNDGLQDLYFSGNQVNDKLYLNKGNLVFEDISESSGINKFNSWSTGVTFADFNSDGLQDIYVCKNASKENSSTSNLLFINNGDLTFTEAGEVFRVNDIGFSIQANVIDYNKDGWPDIYLVNQPPSYGSRKTGQTPLKYKNPRFSDKLYRNLGGNKGFVEISGLAKTRNLAHGLSASAGDLNNDGWTDLYITNDYDKPDFLYINNADGSFKNTINHSFKHISNFSMGSDIADFDNDGNLDIMVVDMVAEDHKRIKTNMSGMNPENFWAIVNKGWHHQYMFNTLHKNNGNNSFSDIAQLAGVSNTDWSWGPLIADFDNDGLKDVFVTNGIRRNMRFSDINSKYEQILDSIEVVAKQQNKRFQDVVDVLTLAKMAPIDKLKNYAFKNNGDLTFENKIEDWGFSLKTLSNGASYADLDLDGDLDLIINNIDDEALIYRNNSVERNLGNFIRFKLKHENNMLIFGTRVSIFKNDSLWQMVEITNNRGYMSKSEDIAHFGIGSSTAIDKAVISWPNGKNTVLKKLDANQTIEVSSDHTNENYNISNQKNSLLFKDITKSISLSLKHQENNYNDYEKEILLPHKMSQFGPYISVGDANGDGLDDFYIGGSANHSGKLVLQKLSGIFEIQNIGGWSIDKNCEDAGSCFIDIDNDGDLDLFVASGGNEFEVNNPKYQDRLYVNDGNGNFKKDQTKVPDYRISCSVVEKADYDNDGDMDIFIGGRHTPQKYAFPTSSKLLENQNGKFVDVTNSTIPGLNNIGMVTSATWVDVNNDENLDLVVVGEWMPITIFINVNGKYKIQNYEGIDKSEGWYFEVKSADMDGDGDMDLVVGNLGLNYKYKASVNSPFQVHSYDFDKNGTQDIVLSYYDHGQVYPVRGKSCSTQQIPSLSEKFPTYESFGDSNLLDIYGNDLNNALNLKAYTFASYYIENIKGTSFKMHKLPMLAQISNINNILIEDFDSDGNKDILVSGNLYGSEIETPRNDAGIGLFLKGNGQGDFTPIPTLKSGFFTPHNAKSMEKITINNINAILIGNNNEAIQMISY</sequence>
<dbReference type="RefSeq" id="WP_139695274.1">
    <property type="nucleotide sequence ID" value="NZ_CP074074.1"/>
</dbReference>
<dbReference type="SUPFAM" id="SSF69318">
    <property type="entry name" value="Integrin alpha N-terminal domain"/>
    <property type="match status" value="3"/>
</dbReference>
<name>A0A5C4SP32_9FLAO</name>
<reference evidence="3 4" key="1">
    <citation type="submission" date="2019-05" db="EMBL/GenBank/DDBJ databases">
        <title>Tamlana fucoidanivorans sp. nov., isolated from the surface of algae collected from Fujian province in China.</title>
        <authorList>
            <person name="Li J."/>
        </authorList>
    </citation>
    <scope>NUCLEOTIDE SEQUENCE [LARGE SCALE GENOMIC DNA]</scope>
    <source>
        <strain evidence="3 4">CW2-9</strain>
    </source>
</reference>
<evidence type="ECO:0000256" key="1">
    <source>
        <dbReference type="ARBA" id="ARBA00022729"/>
    </source>
</evidence>
<organism evidence="3 4">
    <name type="scientific">Allotamlana fucoidanivorans</name>
    <dbReference type="NCBI Taxonomy" id="2583814"/>
    <lineage>
        <taxon>Bacteria</taxon>
        <taxon>Pseudomonadati</taxon>
        <taxon>Bacteroidota</taxon>
        <taxon>Flavobacteriia</taxon>
        <taxon>Flavobacteriales</taxon>
        <taxon>Flavobacteriaceae</taxon>
        <taxon>Allotamlana</taxon>
    </lineage>
</organism>
<dbReference type="Proteomes" id="UP000308713">
    <property type="component" value="Unassembled WGS sequence"/>
</dbReference>
<keyword evidence="4" id="KW-1185">Reference proteome</keyword>
<dbReference type="InterPro" id="IPR028994">
    <property type="entry name" value="Integrin_alpha_N"/>
</dbReference>
<accession>A0A5C4SP32</accession>
<feature type="domain" description="ASPIC/UnbV" evidence="2">
    <location>
        <begin position="540"/>
        <end position="605"/>
    </location>
</feature>
<dbReference type="AlphaFoldDB" id="A0A5C4SP32"/>
<dbReference type="PANTHER" id="PTHR16026:SF0">
    <property type="entry name" value="CARTILAGE ACIDIC PROTEIN 1"/>
    <property type="match status" value="1"/>
</dbReference>
<protein>
    <recommendedName>
        <fullName evidence="2">ASPIC/UnbV domain-containing protein</fullName>
    </recommendedName>
</protein>